<name>A0A3D2SBC4_9BACE</name>
<sequence length="77" mass="9217">MKKELIWLIKISDLTLMYPNALFIPNFEVKNITKIEHDEIVHVKKIGQYELIIFDTDEEKVEFLNQKKMILDARDPK</sequence>
<evidence type="ECO:0000313" key="2">
    <source>
        <dbReference type="Proteomes" id="UP000263098"/>
    </source>
</evidence>
<evidence type="ECO:0000313" key="1">
    <source>
        <dbReference type="EMBL" id="HCK23169.1"/>
    </source>
</evidence>
<comment type="caution">
    <text evidence="1">The sequence shown here is derived from an EMBL/GenBank/DDBJ whole genome shotgun (WGS) entry which is preliminary data.</text>
</comment>
<proteinExistence type="predicted"/>
<gene>
    <name evidence="1" type="ORF">DHW31_00030</name>
</gene>
<reference evidence="1 2" key="1">
    <citation type="journal article" date="2018" name="Nat. Biotechnol.">
        <title>A standardized bacterial taxonomy based on genome phylogeny substantially revises the tree of life.</title>
        <authorList>
            <person name="Parks D.H."/>
            <person name="Chuvochina M."/>
            <person name="Waite D.W."/>
            <person name="Rinke C."/>
            <person name="Skarshewski A."/>
            <person name="Chaumeil P.A."/>
            <person name="Hugenholtz P."/>
        </authorList>
    </citation>
    <scope>NUCLEOTIDE SEQUENCE [LARGE SCALE GENOMIC DNA]</scope>
    <source>
        <strain evidence="1">UBA9667</strain>
    </source>
</reference>
<dbReference type="EMBL" id="DPVG01000002">
    <property type="protein sequence ID" value="HCK23169.1"/>
    <property type="molecule type" value="Genomic_DNA"/>
</dbReference>
<dbReference type="AlphaFoldDB" id="A0A3D2SBC4"/>
<dbReference type="RefSeq" id="WP_319504949.1">
    <property type="nucleotide sequence ID" value="NZ_OY762556.1"/>
</dbReference>
<organism evidence="1 2">
    <name type="scientific">Bacteroides graminisolvens</name>
    <dbReference type="NCBI Taxonomy" id="477666"/>
    <lineage>
        <taxon>Bacteria</taxon>
        <taxon>Pseudomonadati</taxon>
        <taxon>Bacteroidota</taxon>
        <taxon>Bacteroidia</taxon>
        <taxon>Bacteroidales</taxon>
        <taxon>Bacteroidaceae</taxon>
        <taxon>Bacteroides</taxon>
    </lineage>
</organism>
<accession>A0A3D2SBC4</accession>
<protein>
    <submittedName>
        <fullName evidence="1">Uncharacterized protein</fullName>
    </submittedName>
</protein>
<dbReference type="Proteomes" id="UP000263098">
    <property type="component" value="Unassembled WGS sequence"/>
</dbReference>